<gene>
    <name evidence="2" type="ORF">LITE_LOCUS25799</name>
</gene>
<evidence type="ECO:0000313" key="3">
    <source>
        <dbReference type="Proteomes" id="UP001154282"/>
    </source>
</evidence>
<dbReference type="GO" id="GO:0003729">
    <property type="term" value="F:mRNA binding"/>
    <property type="evidence" value="ECO:0007669"/>
    <property type="project" value="TreeGrafter"/>
</dbReference>
<accession>A0AAV0LVC0</accession>
<feature type="compositionally biased region" description="Basic residues" evidence="1">
    <location>
        <begin position="38"/>
        <end position="48"/>
    </location>
</feature>
<feature type="region of interest" description="Disordered" evidence="1">
    <location>
        <begin position="129"/>
        <end position="490"/>
    </location>
</feature>
<keyword evidence="3" id="KW-1185">Reference proteome</keyword>
<evidence type="ECO:0008006" key="4">
    <source>
        <dbReference type="Google" id="ProtNLM"/>
    </source>
</evidence>
<dbReference type="PANTHER" id="PTHR32091:SF17">
    <property type="entry name" value="EUKARYOTIC TRANSLATION INITIATION FACTOR 4B3"/>
    <property type="match status" value="1"/>
</dbReference>
<feature type="compositionally biased region" description="Basic and acidic residues" evidence="1">
    <location>
        <begin position="469"/>
        <end position="483"/>
    </location>
</feature>
<feature type="compositionally biased region" description="Basic and acidic residues" evidence="1">
    <location>
        <begin position="266"/>
        <end position="290"/>
    </location>
</feature>
<feature type="compositionally biased region" description="Basic and acidic residues" evidence="1">
    <location>
        <begin position="184"/>
        <end position="206"/>
    </location>
</feature>
<organism evidence="2 3">
    <name type="scientific">Linum tenue</name>
    <dbReference type="NCBI Taxonomy" id="586396"/>
    <lineage>
        <taxon>Eukaryota</taxon>
        <taxon>Viridiplantae</taxon>
        <taxon>Streptophyta</taxon>
        <taxon>Embryophyta</taxon>
        <taxon>Tracheophyta</taxon>
        <taxon>Spermatophyta</taxon>
        <taxon>Magnoliopsida</taxon>
        <taxon>eudicotyledons</taxon>
        <taxon>Gunneridae</taxon>
        <taxon>Pentapetalae</taxon>
        <taxon>rosids</taxon>
        <taxon>fabids</taxon>
        <taxon>Malpighiales</taxon>
        <taxon>Linaceae</taxon>
        <taxon>Linum</taxon>
    </lineage>
</organism>
<dbReference type="AlphaFoldDB" id="A0AAV0LVC0"/>
<dbReference type="InterPro" id="IPR010433">
    <property type="entry name" value="EIF-4B_pln"/>
</dbReference>
<evidence type="ECO:0000256" key="1">
    <source>
        <dbReference type="SAM" id="MobiDB-lite"/>
    </source>
</evidence>
<dbReference type="EMBL" id="CAMGYJ010000006">
    <property type="protein sequence ID" value="CAI0438413.1"/>
    <property type="molecule type" value="Genomic_DNA"/>
</dbReference>
<feature type="compositionally biased region" description="Basic and acidic residues" evidence="1">
    <location>
        <begin position="20"/>
        <end position="37"/>
    </location>
</feature>
<feature type="region of interest" description="Disordered" evidence="1">
    <location>
        <begin position="1"/>
        <end position="96"/>
    </location>
</feature>
<proteinExistence type="predicted"/>
<dbReference type="PANTHER" id="PTHR32091">
    <property type="entry name" value="EUKARYOTIC TRANSLATION INITIATION FACTOR 4B"/>
    <property type="match status" value="1"/>
</dbReference>
<feature type="compositionally biased region" description="Basic and acidic residues" evidence="1">
    <location>
        <begin position="439"/>
        <end position="448"/>
    </location>
</feature>
<dbReference type="Pfam" id="PF06273">
    <property type="entry name" value="eIF-4B"/>
    <property type="match status" value="1"/>
</dbReference>
<feature type="compositionally biased region" description="Low complexity" evidence="1">
    <location>
        <begin position="82"/>
        <end position="96"/>
    </location>
</feature>
<dbReference type="Proteomes" id="UP001154282">
    <property type="component" value="Unassembled WGS sequence"/>
</dbReference>
<reference evidence="2" key="1">
    <citation type="submission" date="2022-08" db="EMBL/GenBank/DDBJ databases">
        <authorList>
            <person name="Gutierrez-Valencia J."/>
        </authorList>
    </citation>
    <scope>NUCLEOTIDE SEQUENCE</scope>
</reference>
<dbReference type="GO" id="GO:0003743">
    <property type="term" value="F:translation initiation factor activity"/>
    <property type="evidence" value="ECO:0007669"/>
    <property type="project" value="InterPro"/>
</dbReference>
<feature type="compositionally biased region" description="Polar residues" evidence="1">
    <location>
        <begin position="449"/>
        <end position="461"/>
    </location>
</feature>
<protein>
    <recommendedName>
        <fullName evidence="4">Eukaryotic translation initiation factor 4B3-like</fullName>
    </recommendedName>
</protein>
<feature type="compositionally biased region" description="Polar residues" evidence="1">
    <location>
        <begin position="169"/>
        <end position="183"/>
    </location>
</feature>
<feature type="compositionally biased region" description="Basic and acidic residues" evidence="1">
    <location>
        <begin position="148"/>
        <end position="159"/>
    </location>
</feature>
<evidence type="ECO:0000313" key="2">
    <source>
        <dbReference type="EMBL" id="CAI0438413.1"/>
    </source>
</evidence>
<feature type="compositionally biased region" description="Acidic residues" evidence="1">
    <location>
        <begin position="71"/>
        <end position="81"/>
    </location>
</feature>
<comment type="caution">
    <text evidence="2">The sequence shown here is derived from an EMBL/GenBank/DDBJ whole genome shotgun (WGS) entry which is preliminary data.</text>
</comment>
<feature type="compositionally biased region" description="Basic and acidic residues" evidence="1">
    <location>
        <begin position="233"/>
        <end position="243"/>
    </location>
</feature>
<sequence>MESTALPVYITHPFQFPPAEKQRKREETVHKHTDRRNQTAKKKKKRKGAPQPTMAATVSSPWAKPGAWALDAEEHEAELEQQEVLQQQQQQQATIKEATADFPSLAAAAADLKQAKKKKKKTTAIPLALYQAGKYADPELTTAALPKGPRERSAEELDQIRGGGFRSYGMNSYRSGEDSSNSRWGRDSNSRSSGPRDRDSSREREPLGPSRADEDDDWSKAKKSPAAMNGNGFDRRDRDRDRGSSFFDSQSKADEASSWVSNRPAVEPRKFGGGGFERRGSFDSISRDRQGSVNGGGSADSETWGRRREEGDGIGAMTARPKLVLQPRTVPVSNDNESVAKPKGSSPFGDAKPRDEVLQPPRAAPVSDENELVVKPRSSNPFGSARPREEVLAEKGQDWKEIDEKLESTKLNSKNEEDKVERLDKTSRWSFGRVGSGETVERSWRKPDSVNSGSRPQSAETLENVVENGHSDSTEHENGKQDENGTAEEN</sequence>
<name>A0AAV0LVC0_9ROSI</name>
<feature type="compositionally biased region" description="Basic and acidic residues" evidence="1">
    <location>
        <begin position="386"/>
        <end position="427"/>
    </location>
</feature>